<evidence type="ECO:0000256" key="13">
    <source>
        <dbReference type="ARBA" id="ARBA00023012"/>
    </source>
</evidence>
<dbReference type="Pfam" id="PF00512">
    <property type="entry name" value="HisKA"/>
    <property type="match status" value="1"/>
</dbReference>
<evidence type="ECO:0000256" key="12">
    <source>
        <dbReference type="ARBA" id="ARBA00022989"/>
    </source>
</evidence>
<dbReference type="SUPFAM" id="SSF55874">
    <property type="entry name" value="ATPase domain of HSP90 chaperone/DNA topoisomerase II/histidine kinase"/>
    <property type="match status" value="1"/>
</dbReference>
<dbReference type="PROSITE" id="PS50885">
    <property type="entry name" value="HAMP"/>
    <property type="match status" value="1"/>
</dbReference>
<dbReference type="SMART" id="SM00387">
    <property type="entry name" value="HATPase_c"/>
    <property type="match status" value="1"/>
</dbReference>
<organism evidence="18 19">
    <name type="scientific">Bacillus cereus</name>
    <dbReference type="NCBI Taxonomy" id="1396"/>
    <lineage>
        <taxon>Bacteria</taxon>
        <taxon>Bacillati</taxon>
        <taxon>Bacillota</taxon>
        <taxon>Bacilli</taxon>
        <taxon>Bacillales</taxon>
        <taxon>Bacillaceae</taxon>
        <taxon>Bacillus</taxon>
        <taxon>Bacillus cereus group</taxon>
    </lineage>
</organism>
<keyword evidence="7" id="KW-0808">Transferase</keyword>
<dbReference type="InterPro" id="IPR003661">
    <property type="entry name" value="HisK_dim/P_dom"/>
</dbReference>
<dbReference type="EMBL" id="LJKE01000126">
    <property type="protein sequence ID" value="KZD51066.1"/>
    <property type="molecule type" value="Genomic_DNA"/>
</dbReference>
<evidence type="ECO:0000256" key="1">
    <source>
        <dbReference type="ARBA" id="ARBA00000085"/>
    </source>
</evidence>
<evidence type="ECO:0000256" key="3">
    <source>
        <dbReference type="ARBA" id="ARBA00012438"/>
    </source>
</evidence>
<keyword evidence="13" id="KW-0902">Two-component regulatory system</keyword>
<comment type="catalytic activity">
    <reaction evidence="1">
        <text>ATP + protein L-histidine = ADP + protein N-phospho-L-histidine.</text>
        <dbReference type="EC" id="2.7.13.3"/>
    </reaction>
</comment>
<dbReference type="FunFam" id="1.10.287.130:FF:000001">
    <property type="entry name" value="Two-component sensor histidine kinase"/>
    <property type="match status" value="1"/>
</dbReference>
<keyword evidence="8 15" id="KW-0812">Transmembrane</keyword>
<dbReference type="PANTHER" id="PTHR45528:SF12">
    <property type="entry name" value="SENSOR HISTIDINE KINASE ARSS"/>
    <property type="match status" value="1"/>
</dbReference>
<protein>
    <recommendedName>
        <fullName evidence="4">Signal transduction histidine-protein kinase ArlS</fullName>
        <ecNumber evidence="3">2.7.13.3</ecNumber>
    </recommendedName>
</protein>
<accession>A0A164KNA3</accession>
<dbReference type="Gene3D" id="3.30.565.10">
    <property type="entry name" value="Histidine kinase-like ATPase, C-terminal domain"/>
    <property type="match status" value="1"/>
</dbReference>
<sequence>MIKNIVHRIRNLPIKWKLTLWSTTLVFILFILYSALQFIVINKWTIDYEQKQINRQVTEIAAYFQDKNDTLSSKTFENSKDFLNNMIDKHQMIRIIGMDGKTIVTVSREFNEAWIKPKQVTQEELFIKRHVEDRILVQRIPIQTKEFTGTIELTKNLEAFDHLLKIILVVMVIAGICGLIFSFLGGLLITKKLLSSVQNITDTMKRIKKNGLNERVPVRENNDELAKLSFLFNEMMDEVETSFTQQKQFVEDASHELRTPLTIIQGHLSMLNRWGKNDPAVLDKSLQSSLKEVDRLNKLVLELLELSRAESEQMHPIAADPVHVNSILKQVTQNFGVLQTEFQFDMKLGGDAAYVSIPSSYLEQIIIIVMDNAVKYTKEVNKYICIESSVQSGKVKIRIIDRGAGIPEADLPFVLNRFYRVDKARSRKQGGNGLGLSIAKRLIEKYNGTIQIESKEGDGTIVTITLPTVSLK</sequence>
<dbReference type="InterPro" id="IPR003594">
    <property type="entry name" value="HATPase_dom"/>
</dbReference>
<evidence type="ECO:0000256" key="15">
    <source>
        <dbReference type="SAM" id="Phobius"/>
    </source>
</evidence>
<dbReference type="FunFam" id="3.30.565.10:FF:000006">
    <property type="entry name" value="Sensor histidine kinase WalK"/>
    <property type="match status" value="1"/>
</dbReference>
<dbReference type="GO" id="GO:0005524">
    <property type="term" value="F:ATP binding"/>
    <property type="evidence" value="ECO:0007669"/>
    <property type="project" value="UniProtKB-KW"/>
</dbReference>
<reference evidence="18 19" key="1">
    <citation type="submission" date="2015-09" db="EMBL/GenBank/DDBJ databases">
        <title>Bacillus cereus food isolates.</title>
        <authorList>
            <person name="Boekhorst J."/>
        </authorList>
    </citation>
    <scope>NUCLEOTIDE SEQUENCE [LARGE SCALE GENOMIC DNA]</scope>
    <source>
        <strain evidence="18 19">B4088</strain>
    </source>
</reference>
<dbReference type="InterPro" id="IPR036097">
    <property type="entry name" value="HisK_dim/P_sf"/>
</dbReference>
<feature type="domain" description="Histidine kinase" evidence="16">
    <location>
        <begin position="252"/>
        <end position="470"/>
    </location>
</feature>
<dbReference type="InterPro" id="IPR004358">
    <property type="entry name" value="Sig_transdc_His_kin-like_C"/>
</dbReference>
<gene>
    <name evidence="18" type="ORF">B4088_6110</name>
</gene>
<dbReference type="PROSITE" id="PS50109">
    <property type="entry name" value="HIS_KIN"/>
    <property type="match status" value="1"/>
</dbReference>
<evidence type="ECO:0000256" key="6">
    <source>
        <dbReference type="ARBA" id="ARBA00022553"/>
    </source>
</evidence>
<evidence type="ECO:0000256" key="9">
    <source>
        <dbReference type="ARBA" id="ARBA00022741"/>
    </source>
</evidence>
<dbReference type="AlphaFoldDB" id="A0A164KNA3"/>
<evidence type="ECO:0000259" key="17">
    <source>
        <dbReference type="PROSITE" id="PS50885"/>
    </source>
</evidence>
<evidence type="ECO:0000256" key="4">
    <source>
        <dbReference type="ARBA" id="ARBA00015735"/>
    </source>
</evidence>
<feature type="domain" description="HAMP" evidence="17">
    <location>
        <begin position="191"/>
        <end position="244"/>
    </location>
</feature>
<evidence type="ECO:0000256" key="10">
    <source>
        <dbReference type="ARBA" id="ARBA00022777"/>
    </source>
</evidence>
<name>A0A164KNA3_BACCE</name>
<dbReference type="CDD" id="cd00075">
    <property type="entry name" value="HATPase"/>
    <property type="match status" value="1"/>
</dbReference>
<keyword evidence="11" id="KW-0067">ATP-binding</keyword>
<keyword evidence="12 15" id="KW-1133">Transmembrane helix</keyword>
<dbReference type="InterPro" id="IPR036890">
    <property type="entry name" value="HATPase_C_sf"/>
</dbReference>
<dbReference type="PATRIC" id="fig|1396.535.peg.5547"/>
<dbReference type="InterPro" id="IPR041610">
    <property type="entry name" value="ArlS_N"/>
</dbReference>
<dbReference type="EC" id="2.7.13.3" evidence="3"/>
<evidence type="ECO:0000313" key="19">
    <source>
        <dbReference type="Proteomes" id="UP000076482"/>
    </source>
</evidence>
<dbReference type="GO" id="GO:0000155">
    <property type="term" value="F:phosphorelay sensor kinase activity"/>
    <property type="evidence" value="ECO:0007669"/>
    <property type="project" value="InterPro"/>
</dbReference>
<dbReference type="PRINTS" id="PR00344">
    <property type="entry name" value="BCTRLSENSOR"/>
</dbReference>
<comment type="subcellular location">
    <subcellularLocation>
        <location evidence="2">Cell membrane</location>
        <topology evidence="2">Multi-pass membrane protein</topology>
    </subcellularLocation>
</comment>
<evidence type="ECO:0000256" key="5">
    <source>
        <dbReference type="ARBA" id="ARBA00022475"/>
    </source>
</evidence>
<dbReference type="PANTHER" id="PTHR45528">
    <property type="entry name" value="SENSOR HISTIDINE KINASE CPXA"/>
    <property type="match status" value="1"/>
</dbReference>
<dbReference type="SUPFAM" id="SSF47384">
    <property type="entry name" value="Homodimeric domain of signal transducing histidine kinase"/>
    <property type="match status" value="1"/>
</dbReference>
<dbReference type="SMART" id="SM00388">
    <property type="entry name" value="HisKA"/>
    <property type="match status" value="1"/>
</dbReference>
<keyword evidence="6" id="KW-0597">Phosphoprotein</keyword>
<keyword evidence="9" id="KW-0547">Nucleotide-binding</keyword>
<dbReference type="GO" id="GO:0005886">
    <property type="term" value="C:plasma membrane"/>
    <property type="evidence" value="ECO:0007669"/>
    <property type="project" value="UniProtKB-SubCell"/>
</dbReference>
<dbReference type="Pfam" id="PF18719">
    <property type="entry name" value="ArlS_N"/>
    <property type="match status" value="1"/>
</dbReference>
<evidence type="ECO:0000256" key="2">
    <source>
        <dbReference type="ARBA" id="ARBA00004651"/>
    </source>
</evidence>
<dbReference type="SMART" id="SM00304">
    <property type="entry name" value="HAMP"/>
    <property type="match status" value="1"/>
</dbReference>
<evidence type="ECO:0000256" key="14">
    <source>
        <dbReference type="ARBA" id="ARBA00023136"/>
    </source>
</evidence>
<evidence type="ECO:0000259" key="16">
    <source>
        <dbReference type="PROSITE" id="PS50109"/>
    </source>
</evidence>
<dbReference type="Gene3D" id="1.10.287.130">
    <property type="match status" value="1"/>
</dbReference>
<dbReference type="InterPro" id="IPR005467">
    <property type="entry name" value="His_kinase_dom"/>
</dbReference>
<keyword evidence="10 18" id="KW-0418">Kinase</keyword>
<dbReference type="RefSeq" id="WP_061678538.1">
    <property type="nucleotide sequence ID" value="NZ_LJKE01000126.1"/>
</dbReference>
<dbReference type="CDD" id="cd06225">
    <property type="entry name" value="HAMP"/>
    <property type="match status" value="1"/>
</dbReference>
<dbReference type="Proteomes" id="UP000076482">
    <property type="component" value="Unassembled WGS sequence"/>
</dbReference>
<evidence type="ECO:0000256" key="7">
    <source>
        <dbReference type="ARBA" id="ARBA00022679"/>
    </source>
</evidence>
<dbReference type="SUPFAM" id="SSF158472">
    <property type="entry name" value="HAMP domain-like"/>
    <property type="match status" value="1"/>
</dbReference>
<keyword evidence="14 15" id="KW-0472">Membrane</keyword>
<dbReference type="InterPro" id="IPR050398">
    <property type="entry name" value="HssS/ArlS-like"/>
</dbReference>
<keyword evidence="5" id="KW-1003">Cell membrane</keyword>
<dbReference type="Pfam" id="PF00672">
    <property type="entry name" value="HAMP"/>
    <property type="match status" value="1"/>
</dbReference>
<comment type="caution">
    <text evidence="18">The sequence shown here is derived from an EMBL/GenBank/DDBJ whole genome shotgun (WGS) entry which is preliminary data.</text>
</comment>
<evidence type="ECO:0000313" key="18">
    <source>
        <dbReference type="EMBL" id="KZD51066.1"/>
    </source>
</evidence>
<proteinExistence type="predicted"/>
<dbReference type="CDD" id="cd00082">
    <property type="entry name" value="HisKA"/>
    <property type="match status" value="1"/>
</dbReference>
<dbReference type="Gene3D" id="6.10.340.10">
    <property type="match status" value="1"/>
</dbReference>
<feature type="transmembrane region" description="Helical" evidence="15">
    <location>
        <begin position="20"/>
        <end position="41"/>
    </location>
</feature>
<dbReference type="Pfam" id="PF02518">
    <property type="entry name" value="HATPase_c"/>
    <property type="match status" value="1"/>
</dbReference>
<evidence type="ECO:0000256" key="8">
    <source>
        <dbReference type="ARBA" id="ARBA00022692"/>
    </source>
</evidence>
<feature type="transmembrane region" description="Helical" evidence="15">
    <location>
        <begin position="163"/>
        <end position="189"/>
    </location>
</feature>
<dbReference type="InterPro" id="IPR003660">
    <property type="entry name" value="HAMP_dom"/>
</dbReference>
<evidence type="ECO:0000256" key="11">
    <source>
        <dbReference type="ARBA" id="ARBA00022840"/>
    </source>
</evidence>